<keyword evidence="9" id="KW-0812">Transmembrane</keyword>
<sequence length="341" mass="38144">MNTQFHSGENDYVICDKKERYEKVSEVSVHCKVCCQSSGEEAACGASLSKIFDGSDVQNYSSSWNSSRLGPCSLQTSKNKSIPLSDGAKSNKNSPNPSSNHNAVRTENLSLQTSEVMHALSSSLHEMVHLPKDSGQLPSAINHLNSAPPSPTPSVITCVSSNDILECTEISPSLWRFECSRCGRRFKGYRSLCAHMQTHAPNFRHVCGHCGQTFKRWNRLWLHQRIHGGKVRCYSCSQCSLQFRFFGLHVHQCTFHKPSKILQCEVCAKTFSTLQNLLKHSLLHKGAVSHQCKYCSVKWEQDEKYLTIVHVYIALLILKLCCAALLHLAISLESSTQRTGK</sequence>
<evidence type="ECO:0000256" key="6">
    <source>
        <dbReference type="ARBA" id="ARBA00023242"/>
    </source>
</evidence>
<dbReference type="GeneTree" id="ENSGT00940000162367"/>
<dbReference type="AlphaFoldDB" id="A0A3B1ILD1"/>
<dbReference type="SUPFAM" id="SSF57667">
    <property type="entry name" value="beta-beta-alpha zinc fingers"/>
    <property type="match status" value="2"/>
</dbReference>
<keyword evidence="3" id="KW-0677">Repeat</keyword>
<evidence type="ECO:0000313" key="11">
    <source>
        <dbReference type="Ensembl" id="ENSAMXP00000030763.1"/>
    </source>
</evidence>
<evidence type="ECO:0000256" key="9">
    <source>
        <dbReference type="SAM" id="Phobius"/>
    </source>
</evidence>
<evidence type="ECO:0000256" key="7">
    <source>
        <dbReference type="PROSITE-ProRule" id="PRU00042"/>
    </source>
</evidence>
<dbReference type="Pfam" id="PF00096">
    <property type="entry name" value="zf-C2H2"/>
    <property type="match status" value="3"/>
</dbReference>
<dbReference type="GO" id="GO:0000977">
    <property type="term" value="F:RNA polymerase II transcription regulatory region sequence-specific DNA binding"/>
    <property type="evidence" value="ECO:0007669"/>
    <property type="project" value="TreeGrafter"/>
</dbReference>
<dbReference type="InterPro" id="IPR013087">
    <property type="entry name" value="Znf_C2H2_type"/>
</dbReference>
<dbReference type="GO" id="GO:0000981">
    <property type="term" value="F:DNA-binding transcription factor activity, RNA polymerase II-specific"/>
    <property type="evidence" value="ECO:0007669"/>
    <property type="project" value="TreeGrafter"/>
</dbReference>
<name>A0A3B1ILD1_ASTMX</name>
<dbReference type="GO" id="GO:0008270">
    <property type="term" value="F:zinc ion binding"/>
    <property type="evidence" value="ECO:0007669"/>
    <property type="project" value="UniProtKB-KW"/>
</dbReference>
<keyword evidence="4 7" id="KW-0863">Zinc-finger</keyword>
<keyword evidence="12" id="KW-1185">Reference proteome</keyword>
<evidence type="ECO:0000256" key="8">
    <source>
        <dbReference type="SAM" id="MobiDB-lite"/>
    </source>
</evidence>
<evidence type="ECO:0000256" key="1">
    <source>
        <dbReference type="ARBA" id="ARBA00004123"/>
    </source>
</evidence>
<dbReference type="SMART" id="SM00355">
    <property type="entry name" value="ZnF_C2H2"/>
    <property type="match status" value="4"/>
</dbReference>
<keyword evidence="9" id="KW-0472">Membrane</keyword>
<dbReference type="PROSITE" id="PS00028">
    <property type="entry name" value="ZINC_FINGER_C2H2_1"/>
    <property type="match status" value="3"/>
</dbReference>
<dbReference type="PROSITE" id="PS50157">
    <property type="entry name" value="ZINC_FINGER_C2H2_2"/>
    <property type="match status" value="3"/>
</dbReference>
<dbReference type="Proteomes" id="UP000018467">
    <property type="component" value="Unassembled WGS sequence"/>
</dbReference>
<evidence type="ECO:0000256" key="3">
    <source>
        <dbReference type="ARBA" id="ARBA00022737"/>
    </source>
</evidence>
<dbReference type="GO" id="GO:0005634">
    <property type="term" value="C:nucleus"/>
    <property type="evidence" value="ECO:0007669"/>
    <property type="project" value="UniProtKB-SubCell"/>
</dbReference>
<feature type="transmembrane region" description="Helical" evidence="9">
    <location>
        <begin position="311"/>
        <end position="332"/>
    </location>
</feature>
<feature type="region of interest" description="Disordered" evidence="8">
    <location>
        <begin position="80"/>
        <end position="103"/>
    </location>
</feature>
<dbReference type="PANTHER" id="PTHR24381">
    <property type="entry name" value="ZINC FINGER PROTEIN"/>
    <property type="match status" value="1"/>
</dbReference>
<reference evidence="12" key="1">
    <citation type="submission" date="2013-03" db="EMBL/GenBank/DDBJ databases">
        <authorList>
            <person name="Jeffery W."/>
            <person name="Warren W."/>
            <person name="Wilson R.K."/>
        </authorList>
    </citation>
    <scope>NUCLEOTIDE SEQUENCE</scope>
    <source>
        <strain evidence="12">female</strain>
    </source>
</reference>
<dbReference type="InterPro" id="IPR036236">
    <property type="entry name" value="Znf_C2H2_sf"/>
</dbReference>
<evidence type="ECO:0000256" key="2">
    <source>
        <dbReference type="ARBA" id="ARBA00022723"/>
    </source>
</evidence>
<reference evidence="12" key="2">
    <citation type="journal article" date="2014" name="Nat. Commun.">
        <title>The cavefish genome reveals candidate genes for eye loss.</title>
        <authorList>
            <person name="McGaugh S.E."/>
            <person name="Gross J.B."/>
            <person name="Aken B."/>
            <person name="Blin M."/>
            <person name="Borowsky R."/>
            <person name="Chalopin D."/>
            <person name="Hinaux H."/>
            <person name="Jeffery W.R."/>
            <person name="Keene A."/>
            <person name="Ma L."/>
            <person name="Minx P."/>
            <person name="Murphy D."/>
            <person name="O'Quin K.E."/>
            <person name="Retaux S."/>
            <person name="Rohner N."/>
            <person name="Searle S.M."/>
            <person name="Stahl B.A."/>
            <person name="Tabin C."/>
            <person name="Volff J.N."/>
            <person name="Yoshizawa M."/>
            <person name="Warren W.C."/>
        </authorList>
    </citation>
    <scope>NUCLEOTIDE SEQUENCE [LARGE SCALE GENOMIC DNA]</scope>
    <source>
        <strain evidence="12">female</strain>
    </source>
</reference>
<keyword evidence="6" id="KW-0539">Nucleus</keyword>
<feature type="domain" description="C2H2-type" evidence="10">
    <location>
        <begin position="177"/>
        <end position="200"/>
    </location>
</feature>
<feature type="compositionally biased region" description="Low complexity" evidence="8">
    <location>
        <begin position="90"/>
        <end position="100"/>
    </location>
</feature>
<dbReference type="PANTHER" id="PTHR24381:SF393">
    <property type="entry name" value="CHROMATIN-LINKED ADAPTOR FOR MSL PROTEINS, ISOFORM B"/>
    <property type="match status" value="1"/>
</dbReference>
<evidence type="ECO:0000256" key="4">
    <source>
        <dbReference type="ARBA" id="ARBA00022771"/>
    </source>
</evidence>
<reference evidence="11" key="3">
    <citation type="submission" date="2025-08" db="UniProtKB">
        <authorList>
            <consortium name="Ensembl"/>
        </authorList>
    </citation>
    <scope>IDENTIFICATION</scope>
</reference>
<evidence type="ECO:0000259" key="10">
    <source>
        <dbReference type="PROSITE" id="PS50157"/>
    </source>
</evidence>
<keyword evidence="2" id="KW-0479">Metal-binding</keyword>
<dbReference type="Gene3D" id="3.30.160.60">
    <property type="entry name" value="Classic Zinc Finger"/>
    <property type="match status" value="2"/>
</dbReference>
<dbReference type="Ensembl" id="ENSAMXT00000049323.1">
    <property type="protein sequence ID" value="ENSAMXP00000030763.1"/>
    <property type="gene ID" value="ENSAMXG00000032343.1"/>
</dbReference>
<comment type="subcellular location">
    <subcellularLocation>
        <location evidence="1">Nucleus</location>
    </subcellularLocation>
</comment>
<accession>A0A3B1ILD1</accession>
<feature type="domain" description="C2H2-type" evidence="10">
    <location>
        <begin position="262"/>
        <end position="289"/>
    </location>
</feature>
<keyword evidence="9" id="KW-1133">Transmembrane helix</keyword>
<feature type="domain" description="C2H2-type" evidence="10">
    <location>
        <begin position="205"/>
        <end position="232"/>
    </location>
</feature>
<dbReference type="Bgee" id="ENSAMXG00000032343">
    <property type="expression patterns" value="Expressed in mesonephros and 10 other cell types or tissues"/>
</dbReference>
<keyword evidence="5" id="KW-0862">Zinc</keyword>
<evidence type="ECO:0000313" key="12">
    <source>
        <dbReference type="Proteomes" id="UP000018467"/>
    </source>
</evidence>
<reference evidence="11" key="4">
    <citation type="submission" date="2025-09" db="UniProtKB">
        <authorList>
            <consortium name="Ensembl"/>
        </authorList>
    </citation>
    <scope>IDENTIFICATION</scope>
</reference>
<evidence type="ECO:0000256" key="5">
    <source>
        <dbReference type="ARBA" id="ARBA00022833"/>
    </source>
</evidence>
<organism evidence="11 12">
    <name type="scientific">Astyanax mexicanus</name>
    <name type="common">Blind cave fish</name>
    <name type="synonym">Astyanax fasciatus mexicanus</name>
    <dbReference type="NCBI Taxonomy" id="7994"/>
    <lineage>
        <taxon>Eukaryota</taxon>
        <taxon>Metazoa</taxon>
        <taxon>Chordata</taxon>
        <taxon>Craniata</taxon>
        <taxon>Vertebrata</taxon>
        <taxon>Euteleostomi</taxon>
        <taxon>Actinopterygii</taxon>
        <taxon>Neopterygii</taxon>
        <taxon>Teleostei</taxon>
        <taxon>Ostariophysi</taxon>
        <taxon>Characiformes</taxon>
        <taxon>Characoidei</taxon>
        <taxon>Acestrorhamphidae</taxon>
        <taxon>Acestrorhamphinae</taxon>
        <taxon>Astyanax</taxon>
    </lineage>
</organism>
<proteinExistence type="predicted"/>
<protein>
    <submittedName>
        <fullName evidence="11">Uncharacterized LOC103042635</fullName>
    </submittedName>
</protein>